<feature type="non-terminal residue" evidence="2">
    <location>
        <position position="1"/>
    </location>
</feature>
<protein>
    <submittedName>
        <fullName evidence="2">Uncharacterized protein</fullName>
    </submittedName>
</protein>
<proteinExistence type="predicted"/>
<feature type="region of interest" description="Disordered" evidence="1">
    <location>
        <begin position="11"/>
        <end position="53"/>
    </location>
</feature>
<accession>A0A0F8YZ17</accession>
<evidence type="ECO:0000313" key="2">
    <source>
        <dbReference type="EMBL" id="KKK59299.1"/>
    </source>
</evidence>
<dbReference type="AlphaFoldDB" id="A0A0F8YZ17"/>
<evidence type="ECO:0000256" key="1">
    <source>
        <dbReference type="SAM" id="MobiDB-lite"/>
    </source>
</evidence>
<gene>
    <name evidence="2" type="ORF">LCGC14_3035750</name>
</gene>
<reference evidence="2" key="1">
    <citation type="journal article" date="2015" name="Nature">
        <title>Complex archaea that bridge the gap between prokaryotes and eukaryotes.</title>
        <authorList>
            <person name="Spang A."/>
            <person name="Saw J.H."/>
            <person name="Jorgensen S.L."/>
            <person name="Zaremba-Niedzwiedzka K."/>
            <person name="Martijn J."/>
            <person name="Lind A.E."/>
            <person name="van Eijk R."/>
            <person name="Schleper C."/>
            <person name="Guy L."/>
            <person name="Ettema T.J."/>
        </authorList>
    </citation>
    <scope>NUCLEOTIDE SEQUENCE</scope>
</reference>
<organism evidence="2">
    <name type="scientific">marine sediment metagenome</name>
    <dbReference type="NCBI Taxonomy" id="412755"/>
    <lineage>
        <taxon>unclassified sequences</taxon>
        <taxon>metagenomes</taxon>
        <taxon>ecological metagenomes</taxon>
    </lineage>
</organism>
<name>A0A0F8YZ17_9ZZZZ</name>
<comment type="caution">
    <text evidence="2">The sequence shown here is derived from an EMBL/GenBank/DDBJ whole genome shotgun (WGS) entry which is preliminary data.</text>
</comment>
<sequence length="53" mass="6026">IHLCRCKRPMPQHPLDGINGHPFRERKSGREGMPGQMGGQVFLMPQRSSISLR</sequence>
<dbReference type="EMBL" id="LAZR01063549">
    <property type="protein sequence ID" value="KKK59299.1"/>
    <property type="molecule type" value="Genomic_DNA"/>
</dbReference>